<dbReference type="InterPro" id="IPR032418">
    <property type="entry name" value="E1_FCCH"/>
</dbReference>
<organism evidence="6 7">
    <name type="scientific">Paramecium tetraurelia</name>
    <dbReference type="NCBI Taxonomy" id="5888"/>
    <lineage>
        <taxon>Eukaryota</taxon>
        <taxon>Sar</taxon>
        <taxon>Alveolata</taxon>
        <taxon>Ciliophora</taxon>
        <taxon>Intramacronucleata</taxon>
        <taxon>Oligohymenophorea</taxon>
        <taxon>Peniculida</taxon>
        <taxon>Parameciidae</taxon>
        <taxon>Paramecium</taxon>
    </lineage>
</organism>
<dbReference type="SMART" id="SM00985">
    <property type="entry name" value="UBA_e1_C"/>
    <property type="match status" value="1"/>
</dbReference>
<dbReference type="GO" id="GO:0005737">
    <property type="term" value="C:cytoplasm"/>
    <property type="evidence" value="ECO:0000318"/>
    <property type="project" value="GO_Central"/>
</dbReference>
<evidence type="ECO:0000256" key="3">
    <source>
        <dbReference type="ARBA" id="ARBA00022598"/>
    </source>
</evidence>
<evidence type="ECO:0000313" key="6">
    <source>
        <dbReference type="EMBL" id="CAK66443.1"/>
    </source>
</evidence>
<dbReference type="Proteomes" id="UP000000600">
    <property type="component" value="Unassembled WGS sequence"/>
</dbReference>
<dbReference type="PROSITE" id="PS50127">
    <property type="entry name" value="UBC_2"/>
    <property type="match status" value="1"/>
</dbReference>
<reference evidence="6 7" key="1">
    <citation type="journal article" date="2006" name="Nature">
        <title>Global trends of whole-genome duplications revealed by the ciliate Paramecium tetraurelia.</title>
        <authorList>
            <consortium name="Genoscope"/>
            <person name="Aury J.-M."/>
            <person name="Jaillon O."/>
            <person name="Duret L."/>
            <person name="Noel B."/>
            <person name="Jubin C."/>
            <person name="Porcel B.M."/>
            <person name="Segurens B."/>
            <person name="Daubin V."/>
            <person name="Anthouard V."/>
            <person name="Aiach N."/>
            <person name="Arnaiz O."/>
            <person name="Billaut A."/>
            <person name="Beisson J."/>
            <person name="Blanc I."/>
            <person name="Bouhouche K."/>
            <person name="Camara F."/>
            <person name="Duharcourt S."/>
            <person name="Guigo R."/>
            <person name="Gogendeau D."/>
            <person name="Katinka M."/>
            <person name="Keller A.-M."/>
            <person name="Kissmehl R."/>
            <person name="Klotz C."/>
            <person name="Koll F."/>
            <person name="Le Moue A."/>
            <person name="Lepere C."/>
            <person name="Malinsky S."/>
            <person name="Nowacki M."/>
            <person name="Nowak J.K."/>
            <person name="Plattner H."/>
            <person name="Poulain J."/>
            <person name="Ruiz F."/>
            <person name="Serrano V."/>
            <person name="Zagulski M."/>
            <person name="Dessen P."/>
            <person name="Betermier M."/>
            <person name="Weissenbach J."/>
            <person name="Scarpelli C."/>
            <person name="Schachter V."/>
            <person name="Sperling L."/>
            <person name="Meyer E."/>
            <person name="Cohen J."/>
            <person name="Wincker P."/>
        </authorList>
    </citation>
    <scope>NUCLEOTIDE SEQUENCE [LARGE SCALE GENOMIC DNA]</scope>
    <source>
        <strain evidence="6 7">Stock d4-2</strain>
    </source>
</reference>
<dbReference type="InterPro" id="IPR042063">
    <property type="entry name" value="Ubi_acti_E1_SCCH"/>
</dbReference>
<dbReference type="PANTHER" id="PTHR10953:SF4">
    <property type="entry name" value="UBIQUITIN-ACTIVATING ENZYME E1 C-TERMINAL DOMAIN-CONTAINING PROTEIN"/>
    <property type="match status" value="1"/>
</dbReference>
<dbReference type="FunFam" id="3.50.50.80:FF:000001">
    <property type="entry name" value="ubiquitin-like modifier-activating enzyme 1"/>
    <property type="match status" value="1"/>
</dbReference>
<dbReference type="InterPro" id="IPR000608">
    <property type="entry name" value="UBC"/>
</dbReference>
<dbReference type="InterPro" id="IPR045886">
    <property type="entry name" value="ThiF/MoeB/HesA"/>
</dbReference>
<dbReference type="GO" id="GO:0005634">
    <property type="term" value="C:nucleus"/>
    <property type="evidence" value="ECO:0000318"/>
    <property type="project" value="GO_Central"/>
</dbReference>
<dbReference type="InterPro" id="IPR019572">
    <property type="entry name" value="UBA_E1_SCCH"/>
</dbReference>
<dbReference type="InterPro" id="IPR018965">
    <property type="entry name" value="Ub-activating_enz_E1_C"/>
</dbReference>
<evidence type="ECO:0000313" key="7">
    <source>
        <dbReference type="Proteomes" id="UP000000600"/>
    </source>
</evidence>
<protein>
    <recommendedName>
        <fullName evidence="5">UBC core domain-containing protein</fullName>
    </recommendedName>
</protein>
<dbReference type="Gene3D" id="3.50.50.80">
    <property type="entry name" value="Ubiquitin-activating enzyme E1, inactive adenylation domain, subdomain 1"/>
    <property type="match status" value="1"/>
</dbReference>
<dbReference type="OrthoDB" id="47801at2759"/>
<proteinExistence type="inferred from homology"/>
<name>A0C6M6_PARTE</name>
<dbReference type="InParanoid" id="A0C6M6"/>
<dbReference type="CDD" id="cd23810">
    <property type="entry name" value="UBCc_BIRC6"/>
    <property type="match status" value="1"/>
</dbReference>
<evidence type="ECO:0000256" key="2">
    <source>
        <dbReference type="ARBA" id="ARBA00005673"/>
    </source>
</evidence>
<dbReference type="SUPFAM" id="SSF69572">
    <property type="entry name" value="Activating enzymes of the ubiquitin-like proteins"/>
    <property type="match status" value="2"/>
</dbReference>
<keyword evidence="3" id="KW-0436">Ligase</keyword>
<dbReference type="Gene3D" id="3.40.50.12550">
    <property type="entry name" value="Ubiquitin-activating enzyme E1, inactive adenylation domain, subdomain 2"/>
    <property type="match status" value="1"/>
</dbReference>
<dbReference type="Pfam" id="PF00899">
    <property type="entry name" value="ThiF"/>
    <property type="match status" value="2"/>
</dbReference>
<accession>A0C6M6</accession>
<dbReference type="Gene3D" id="1.10.10.2660">
    <property type="entry name" value="Ubiquitin-activating enzyme E1, SCCH domain"/>
    <property type="match status" value="1"/>
</dbReference>
<dbReference type="PRINTS" id="PR01849">
    <property type="entry name" value="UBIQUITINACT"/>
</dbReference>
<dbReference type="GeneID" id="5019625"/>
<dbReference type="OMA" id="HNEPIAC"/>
<dbReference type="InterPro" id="IPR035985">
    <property type="entry name" value="Ubiquitin-activating_enz"/>
</dbReference>
<dbReference type="Pfam" id="PF00179">
    <property type="entry name" value="UQ_con"/>
    <property type="match status" value="1"/>
</dbReference>
<dbReference type="KEGG" id="ptm:GSPATT00035572001"/>
<keyword evidence="7" id="KW-1185">Reference proteome</keyword>
<dbReference type="FunFam" id="1.10.10.2660:FF:000005">
    <property type="entry name" value="Ubiquitin-activating enzyme E1, putative"/>
    <property type="match status" value="1"/>
</dbReference>
<dbReference type="InterPro" id="IPR016135">
    <property type="entry name" value="UBQ-conjugating_enzyme/RWD"/>
</dbReference>
<dbReference type="EMBL" id="CT868044">
    <property type="protein sequence ID" value="CAK66443.1"/>
    <property type="molecule type" value="Genomic_DNA"/>
</dbReference>
<dbReference type="Gene3D" id="3.10.110.10">
    <property type="entry name" value="Ubiquitin Conjugating Enzyme"/>
    <property type="match status" value="1"/>
</dbReference>
<comment type="similarity">
    <text evidence="2">Belongs to the ubiquitin-activating E1 family.</text>
</comment>
<dbReference type="SMART" id="SM00212">
    <property type="entry name" value="UBCc"/>
    <property type="match status" value="1"/>
</dbReference>
<dbReference type="STRING" id="5888.A0C6M6"/>
<feature type="coiled-coil region" evidence="4">
    <location>
        <begin position="2228"/>
        <end position="2264"/>
    </location>
</feature>
<evidence type="ECO:0000259" key="5">
    <source>
        <dbReference type="PROSITE" id="PS50127"/>
    </source>
</evidence>
<sequence>MIILTILIWKSVANKSISNNQGNLAENNKIVLLMIIKAQNGQQFIQIVDPNNIEDSGFVFLLQEASTSQLEEAMLQDVSMFFNREAKLYNYLANLFQLTDLDMQGAPEYINQLTKLLKMFFQIHEVGQHSEFSYQLAQQYGLKDFKTGYPFGFLINSDQSLILLLLKIILSEEILNKENDFFSQIRMYLPRYLIFSMNPPKPFISRTQLQSLQNCVVNKVNNELFETNFERPYKLDLLALSYFSDPQLNFQLFKETVDILRSILERQPYQSISNSLLEQKNSQTDINREIQNLLQFFLAFTTNQEILISFFKLNLHKTLYNNLRLCQPIFGCNNPPLWSKEPLIIEQIVTLIVRIMSSDQVDQQFIDILHEDFTFFLKHQKLDLIYKVLLPILNSEQGKLVPVCFHPKLSVSESKAETEKFLSNQTKTMAGSSTLVTELLTRNQCDKITQLVQDNLNKNIQKQQIPNKIKNEQVQMELEFNDQAMQDLFQEDVQWEKFQFEPHNVVQQKQPIPLQQNIIINENQRQIAGSWIHLHSFSAFNPHFDSQILTKVLDNRTNVLFIFEMMVGQENVKLVCFVNHLIQDGRRQNYVQARSNDSSFYVMMVQDEHFWHVNALDGKPHVLLDIQQHMVQISHHNEPIACINFSDFQQSKFGFPFKNLQEKTLLMDQINAALQGLECYLLQIAIHTFDVNKDNLFEDDVQSLKKKYEKHMNYYYSQLRMQNIQFIPQTVSGKELSQLLDENLEIEQLKEYSINDINVIKPVTQQIQIKSKQQKPLLTYFEQKIGGIFMILDYVKKYLDQVQAEKQYKDLVNELGILCQIEGFQEQIVQSEGFLQQLLALAYLNKKQECKEIYQKINSLVYSQLIQLLQEKPYLKIVVILEHKLLEKIVSKTEQQLNLMSQNAQPQAQVKFEQPKMLLMKKQAANQGKPKGIGYGDIEYKGFKYINEQQQFNLQQQKQQQEPIVNQLEKKFNDQDINLENLLNCIIQLLDLQFINAGLLDSIQQSKIIDLLIKYLQNVNITTLEGSKTFSQILQIIECLAQRELTLQLFISKENTCLFRQMESFNQQVIMFIKTFNSKIEELNKFLTLYQYVENCLYATRLITIKYLSQDQQNNVDVKINMHQFYRPFMKRLAVGKCEIKTDADYLSHMKEYYQQTNNPSQNKMQKLVSEISTIEENLPLEATNSIFLRYDTDRMDCMRTIIFGASGTPYAHGAFLYDMFFGDDYPQRPPKMKLATTGHGKVRFNPNLYNCGKVCLSLLGTWGDNWIANFSTILQILVSVQSMVMSEYVMFNEPGWESQMGTPNGEQANRGYCNFIKIQNIRYAMVEQLQNPPRGFEAVIKKSFYLRKELIMKEIELWVEQANLPATYNQTQNQCIYTQQPQQYKQDLIKVYDELMVELEKLKFNIGKDFQTISNEKKKEITFNLDYKQQQQQQLTNKKIMPQGLNINDIDISYNNNVQQRQFDSNDQNLQNLMSRYIGVVGLDAVKKQSESTIFIHTLNGLGIEIAKNIVLSGVKRVILFDPCLVQMSDLGSNFYLTEQDVNKRRDFGVLNKLKHLNPYVKIDVLQNSLDELNLDEIQVFVTQDPSIASIASNQNKLAVVLAQTRNIFVRIITDFGNEFTVVDKDGEQSSEVNIENISNNVVTLFKNQNHNLTENDLVLIQEVKQEQGIGESYNQVFQIKNVKRQSFELVTNRVFTNYVSHGIAYQQKQPINLLFDRIQKVIGSFDHYCDNVGTFDGIDKIKRDIIHFCLNTTTNDQLTDNWDVEKIKMFILSMRQQNLREILNLKYQEDVLYKYQEELISLLTLLSINTQFQPLCALIGGIAAQEVLKAINKKYTPIHQVYVQSFEDVLPFKLTELNFAHIGPSNNLEINLNKYQECMQKFGFKSYQNTRYNDLVNTVGNTQKIFNADVFVVGAGAIGCELLKNYAMLGVSKSGKIYVTDPDIIENSNLSRQFLFREKHIRKPKSLTAAAVVKQMNPDINVVARLDKVCQETQDIYHNGFYTQMKCVTNALDNVQARLFIDSKCVENKVSLIESGTLGPKGHVQSIIPEVTESYASKQDPEQNNDIPYCTLRMFPESNIHCLEWARDKFEQYFFRKPQALVQLMQDPSPQQQTVDLAIKVLKKYPTTFQQCVQMGRLKFQKLFNNDIMALMNAYPINSVTKEGKLFWAPPKRPPKPIEFYGESAFKFVEDFALLTAQIYNIAIPNQYDLNLLLQNFQIPKMDIKKNKIQEIVEKQDKNNQQQQMEVEVKNYDQLIKEAKKLLSKVKPKLPQPQQFEKDDDTNHHVSFITAATNGRAINYGIQQVDWMWTKLKAGRIIPAMATTTSCIAALQTLELIKILLNSSQYRNTFLNLAIPFMMQSEPGEVEKFQLKNGLDISIWTKLKLEVKRLTEPLQYIVKQIENMVGEEIKSLQQGAKVFYMKQMLPKDDEERYNYINTPIYQCIQFINDSTQINVQISDNKSLLVQITLV</sequence>
<dbReference type="SUPFAM" id="SSF54495">
    <property type="entry name" value="UBC-like"/>
    <property type="match status" value="1"/>
</dbReference>
<dbReference type="HOGENOM" id="CLU_229304_0_0_1"/>
<comment type="pathway">
    <text evidence="1">Protein modification; protein ubiquitination.</text>
</comment>
<keyword evidence="4" id="KW-0175">Coiled coil</keyword>
<dbReference type="GO" id="GO:0016567">
    <property type="term" value="P:protein ubiquitination"/>
    <property type="evidence" value="ECO:0000318"/>
    <property type="project" value="GO_Central"/>
</dbReference>
<dbReference type="GO" id="GO:0006974">
    <property type="term" value="P:DNA damage response"/>
    <property type="evidence" value="ECO:0000318"/>
    <property type="project" value="GO_Central"/>
</dbReference>
<gene>
    <name evidence="6" type="ORF">GSPATT00035572001</name>
</gene>
<dbReference type="eggNOG" id="KOG0895">
    <property type="taxonomic scope" value="Eukaryota"/>
</dbReference>
<dbReference type="eggNOG" id="KOG2012">
    <property type="taxonomic scope" value="Eukaryota"/>
</dbReference>
<dbReference type="Pfam" id="PF10585">
    <property type="entry name" value="UBA_E1_SCCH"/>
    <property type="match status" value="1"/>
</dbReference>
<dbReference type="InterPro" id="IPR000594">
    <property type="entry name" value="ThiF_NAD_FAD-bd"/>
</dbReference>
<dbReference type="RefSeq" id="XP_001433840.1">
    <property type="nucleotide sequence ID" value="XM_001433803.2"/>
</dbReference>
<dbReference type="FunFam" id="3.10.110.10:FF:000146">
    <property type="entry name" value="Uncharacterized protein"/>
    <property type="match status" value="1"/>
</dbReference>
<dbReference type="InterPro" id="IPR042449">
    <property type="entry name" value="Ub-E1_IAD_1"/>
</dbReference>
<dbReference type="GO" id="GO:0006511">
    <property type="term" value="P:ubiquitin-dependent protein catabolic process"/>
    <property type="evidence" value="ECO:0000318"/>
    <property type="project" value="GO_Central"/>
</dbReference>
<dbReference type="UniPathway" id="UPA00143"/>
<dbReference type="PANTHER" id="PTHR10953">
    <property type="entry name" value="UBIQUITIN-ACTIVATING ENZYME E1"/>
    <property type="match status" value="1"/>
</dbReference>
<dbReference type="GO" id="GO:0004839">
    <property type="term" value="F:ubiquitin activating enzyme activity"/>
    <property type="evidence" value="ECO:0000318"/>
    <property type="project" value="GO_Central"/>
</dbReference>
<dbReference type="Gene3D" id="3.40.50.720">
    <property type="entry name" value="NAD(P)-binding Rossmann-like Domain"/>
    <property type="match status" value="1"/>
</dbReference>
<dbReference type="InterPro" id="IPR000011">
    <property type="entry name" value="UBQ/SUMO-activ_enz_E1-like"/>
</dbReference>
<evidence type="ECO:0000256" key="4">
    <source>
        <dbReference type="SAM" id="Coils"/>
    </source>
</evidence>
<dbReference type="InterPro" id="IPR042302">
    <property type="entry name" value="E1_FCCH_sf"/>
</dbReference>
<evidence type="ECO:0000256" key="1">
    <source>
        <dbReference type="ARBA" id="ARBA00004906"/>
    </source>
</evidence>
<dbReference type="Pfam" id="PF16190">
    <property type="entry name" value="E1_FCCH"/>
    <property type="match status" value="1"/>
</dbReference>
<dbReference type="Gene3D" id="2.40.30.180">
    <property type="entry name" value="Ubiquitin-activating enzyme E1, FCCH domain"/>
    <property type="match status" value="1"/>
</dbReference>
<feature type="domain" description="UBC core" evidence="5">
    <location>
        <begin position="1163"/>
        <end position="1326"/>
    </location>
</feature>